<accession>A0A4R1B8W5</accession>
<comment type="caution">
    <text evidence="9">The sequence shown here is derived from an EMBL/GenBank/DDBJ whole genome shotgun (WGS) entry which is preliminary data.</text>
</comment>
<keyword evidence="1" id="KW-0813">Transport</keyword>
<evidence type="ECO:0000256" key="6">
    <source>
        <dbReference type="PIRSR" id="PIRSR602324-1"/>
    </source>
</evidence>
<feature type="binding site" description="covalent" evidence="6">
    <location>
        <position position="30"/>
    </location>
    <ligand>
        <name>heme c</name>
        <dbReference type="ChEBI" id="CHEBI:61717"/>
    </ligand>
</feature>
<evidence type="ECO:0000256" key="7">
    <source>
        <dbReference type="SAM" id="SignalP"/>
    </source>
</evidence>
<feature type="signal peptide" evidence="7">
    <location>
        <begin position="1"/>
        <end position="20"/>
    </location>
</feature>
<evidence type="ECO:0000256" key="2">
    <source>
        <dbReference type="ARBA" id="ARBA00022617"/>
    </source>
</evidence>
<dbReference type="InterPro" id="IPR036909">
    <property type="entry name" value="Cyt_c-like_dom_sf"/>
</dbReference>
<feature type="binding site" description="covalent" evidence="6">
    <location>
        <position position="34"/>
    </location>
    <ligand>
        <name>heme c</name>
        <dbReference type="ChEBI" id="CHEBI:61717"/>
    </ligand>
</feature>
<proteinExistence type="predicted"/>
<dbReference type="InterPro" id="IPR002324">
    <property type="entry name" value="Cyt_c_ID"/>
</dbReference>
<organism evidence="9 10">
    <name type="scientific">Parasulfuritortus cantonensis</name>
    <dbReference type="NCBI Taxonomy" id="2528202"/>
    <lineage>
        <taxon>Bacteria</taxon>
        <taxon>Pseudomonadati</taxon>
        <taxon>Pseudomonadota</taxon>
        <taxon>Betaproteobacteria</taxon>
        <taxon>Nitrosomonadales</taxon>
        <taxon>Thiobacillaceae</taxon>
        <taxon>Parasulfuritortus</taxon>
    </lineage>
</organism>
<dbReference type="InterPro" id="IPR009056">
    <property type="entry name" value="Cyt_c-like_dom"/>
</dbReference>
<keyword evidence="10" id="KW-1185">Reference proteome</keyword>
<evidence type="ECO:0000259" key="8">
    <source>
        <dbReference type="PROSITE" id="PS51007"/>
    </source>
</evidence>
<keyword evidence="4" id="KW-0249">Electron transport</keyword>
<dbReference type="PROSITE" id="PS51007">
    <property type="entry name" value="CYTC"/>
    <property type="match status" value="1"/>
</dbReference>
<keyword evidence="3 6" id="KW-0479">Metal-binding</keyword>
<keyword evidence="5 6" id="KW-0408">Iron</keyword>
<feature type="chain" id="PRO_5020186270" evidence="7">
    <location>
        <begin position="21"/>
        <end position="100"/>
    </location>
</feature>
<gene>
    <name evidence="9" type="ORF">EZJ19_11485</name>
</gene>
<name>A0A4R1B8W5_9PROT</name>
<keyword evidence="2 6" id="KW-0349">Heme</keyword>
<feature type="domain" description="Cytochrome c" evidence="8">
    <location>
        <begin position="11"/>
        <end position="100"/>
    </location>
</feature>
<dbReference type="Pfam" id="PF00034">
    <property type="entry name" value="Cytochrom_C"/>
    <property type="match status" value="1"/>
</dbReference>
<evidence type="ECO:0000256" key="5">
    <source>
        <dbReference type="ARBA" id="ARBA00023004"/>
    </source>
</evidence>
<feature type="binding site" description="covalent" evidence="6">
    <location>
        <position position="79"/>
    </location>
    <ligand>
        <name>heme c</name>
        <dbReference type="ChEBI" id="CHEBI:61717"/>
    </ligand>
</feature>
<protein>
    <submittedName>
        <fullName evidence="9">C-type cytochrome</fullName>
    </submittedName>
</protein>
<dbReference type="GO" id="GO:0020037">
    <property type="term" value="F:heme binding"/>
    <property type="evidence" value="ECO:0007669"/>
    <property type="project" value="InterPro"/>
</dbReference>
<dbReference type="EMBL" id="SJZB01000042">
    <property type="protein sequence ID" value="TCJ12853.1"/>
    <property type="molecule type" value="Genomic_DNA"/>
</dbReference>
<dbReference type="OrthoDB" id="9811281at2"/>
<evidence type="ECO:0000256" key="3">
    <source>
        <dbReference type="ARBA" id="ARBA00022723"/>
    </source>
</evidence>
<evidence type="ECO:0000256" key="1">
    <source>
        <dbReference type="ARBA" id="ARBA00022448"/>
    </source>
</evidence>
<comment type="PTM">
    <text evidence="6">Binds 1 heme c group covalently per subunit.</text>
</comment>
<dbReference type="GO" id="GO:0009055">
    <property type="term" value="F:electron transfer activity"/>
    <property type="evidence" value="ECO:0007669"/>
    <property type="project" value="InterPro"/>
</dbReference>
<sequence length="100" mass="10665">MKVTLIVAAALLALSGSAMADQKLAQSKACLSCHQVDKKVVGPAFKDVANKYKGDAKAEEHLVNVIQNGGKGVWGNVPMPKQPQVKPEEAQTLVKWVLSL</sequence>
<dbReference type="SUPFAM" id="SSF46626">
    <property type="entry name" value="Cytochrome c"/>
    <property type="match status" value="1"/>
</dbReference>
<dbReference type="Proteomes" id="UP000295443">
    <property type="component" value="Unassembled WGS sequence"/>
</dbReference>
<keyword evidence="7" id="KW-0732">Signal</keyword>
<dbReference type="AlphaFoldDB" id="A0A4R1B8W5"/>
<dbReference type="GO" id="GO:0005506">
    <property type="term" value="F:iron ion binding"/>
    <property type="evidence" value="ECO:0007669"/>
    <property type="project" value="InterPro"/>
</dbReference>
<evidence type="ECO:0000313" key="9">
    <source>
        <dbReference type="EMBL" id="TCJ12853.1"/>
    </source>
</evidence>
<reference evidence="9 10" key="1">
    <citation type="submission" date="2019-03" db="EMBL/GenBank/DDBJ databases">
        <title>Genome sequence of Thiobacillaceae bacterium LSR1, a sulfur-oxidizing bacterium isolated from freshwater sediment.</title>
        <authorList>
            <person name="Li S."/>
        </authorList>
    </citation>
    <scope>NUCLEOTIDE SEQUENCE [LARGE SCALE GENOMIC DNA]</scope>
    <source>
        <strain evidence="9 10">LSR1</strain>
    </source>
</reference>
<dbReference type="RefSeq" id="WP_131447704.1">
    <property type="nucleotide sequence ID" value="NZ_SJZB01000042.1"/>
</dbReference>
<dbReference type="Gene3D" id="1.10.760.10">
    <property type="entry name" value="Cytochrome c-like domain"/>
    <property type="match status" value="1"/>
</dbReference>
<evidence type="ECO:0000313" key="10">
    <source>
        <dbReference type="Proteomes" id="UP000295443"/>
    </source>
</evidence>
<evidence type="ECO:0000256" key="4">
    <source>
        <dbReference type="ARBA" id="ARBA00022982"/>
    </source>
</evidence>
<dbReference type="PRINTS" id="PR00606">
    <property type="entry name" value="CYTCHROMECID"/>
</dbReference>